<evidence type="ECO:0000313" key="3">
    <source>
        <dbReference type="EMBL" id="RXN90263.1"/>
    </source>
</evidence>
<keyword evidence="1" id="KW-0408">Iron</keyword>
<protein>
    <submittedName>
        <fullName evidence="3">Ferrous iron transport protein A</fullName>
    </submittedName>
</protein>
<evidence type="ECO:0000313" key="4">
    <source>
        <dbReference type="Proteomes" id="UP000290849"/>
    </source>
</evidence>
<dbReference type="AlphaFoldDB" id="A0A4Q1HK32"/>
<proteinExistence type="predicted"/>
<dbReference type="InterPro" id="IPR038157">
    <property type="entry name" value="FeoA_core_dom"/>
</dbReference>
<keyword evidence="4" id="KW-1185">Reference proteome</keyword>
<dbReference type="InterPro" id="IPR007167">
    <property type="entry name" value="Fe-transptr_FeoA-like"/>
</dbReference>
<dbReference type="SUPFAM" id="SSF50037">
    <property type="entry name" value="C-terminal domain of transcriptional repressors"/>
    <property type="match status" value="1"/>
</dbReference>
<feature type="domain" description="Ferrous iron transporter FeoA-like" evidence="2">
    <location>
        <begin position="4"/>
        <end position="80"/>
    </location>
</feature>
<reference evidence="3 4" key="1">
    <citation type="journal article" date="2017" name="Int. J. Syst. Evol. Microbiol.">
        <title>Achromobacter aloeverae sp. nov., isolated from the root of Aloe vera (L.) Burm.f.</title>
        <authorList>
            <person name="Kuncharoen N."/>
            <person name="Muramatsu Y."/>
            <person name="Shibata C."/>
            <person name="Kamakura Y."/>
            <person name="Nakagawa Y."/>
            <person name="Tanasupawat S."/>
        </authorList>
    </citation>
    <scope>NUCLEOTIDE SEQUENCE [LARGE SCALE GENOMIC DNA]</scope>
    <source>
        <strain evidence="3 4">AVA-1</strain>
    </source>
</reference>
<comment type="caution">
    <text evidence="3">The sequence shown here is derived from an EMBL/GenBank/DDBJ whole genome shotgun (WGS) entry which is preliminary data.</text>
</comment>
<dbReference type="OrthoDB" id="559009at2"/>
<dbReference type="RefSeq" id="WP_129150697.1">
    <property type="nucleotide sequence ID" value="NZ_JBHSDO010000014.1"/>
</dbReference>
<dbReference type="InterPro" id="IPR052713">
    <property type="entry name" value="FeoA"/>
</dbReference>
<sequence>MSSLRLSQLATHDHAVVEQVLDISAPDPVAARLRDLGFVPGEPVRLAARGPFGGDPLLVAIGTTRFALRRNEAERVVVVRAVVPAVECEAHHA</sequence>
<dbReference type="SMART" id="SM00899">
    <property type="entry name" value="FeoA"/>
    <property type="match status" value="1"/>
</dbReference>
<dbReference type="PANTHER" id="PTHR42954">
    <property type="entry name" value="FE(2+) TRANSPORT PROTEIN A"/>
    <property type="match status" value="1"/>
</dbReference>
<dbReference type="Gene3D" id="2.30.30.90">
    <property type="match status" value="1"/>
</dbReference>
<name>A0A4Q1HK32_9BURK</name>
<evidence type="ECO:0000256" key="1">
    <source>
        <dbReference type="ARBA" id="ARBA00023004"/>
    </source>
</evidence>
<dbReference type="GO" id="GO:0046914">
    <property type="term" value="F:transition metal ion binding"/>
    <property type="evidence" value="ECO:0007669"/>
    <property type="project" value="InterPro"/>
</dbReference>
<evidence type="ECO:0000259" key="2">
    <source>
        <dbReference type="SMART" id="SM00899"/>
    </source>
</evidence>
<gene>
    <name evidence="3" type="ORF">C7R54_12130</name>
</gene>
<dbReference type="EMBL" id="PYAL01000003">
    <property type="protein sequence ID" value="RXN90263.1"/>
    <property type="molecule type" value="Genomic_DNA"/>
</dbReference>
<dbReference type="InterPro" id="IPR008988">
    <property type="entry name" value="Transcriptional_repressor_C"/>
</dbReference>
<dbReference type="Proteomes" id="UP000290849">
    <property type="component" value="Unassembled WGS sequence"/>
</dbReference>
<organism evidence="3 4">
    <name type="scientific">Achromobacter aloeverae</name>
    <dbReference type="NCBI Taxonomy" id="1750518"/>
    <lineage>
        <taxon>Bacteria</taxon>
        <taxon>Pseudomonadati</taxon>
        <taxon>Pseudomonadota</taxon>
        <taxon>Betaproteobacteria</taxon>
        <taxon>Burkholderiales</taxon>
        <taxon>Alcaligenaceae</taxon>
        <taxon>Achromobacter</taxon>
    </lineage>
</organism>
<accession>A0A4Q1HK32</accession>
<dbReference type="Pfam" id="PF04023">
    <property type="entry name" value="FeoA"/>
    <property type="match status" value="1"/>
</dbReference>
<dbReference type="PANTHER" id="PTHR42954:SF2">
    <property type="entry name" value="FE(2+) TRANSPORT PROTEIN A"/>
    <property type="match status" value="1"/>
</dbReference>